<gene>
    <name evidence="1" type="ORF">IAB94_01465</name>
</gene>
<evidence type="ECO:0008006" key="3">
    <source>
        <dbReference type="Google" id="ProtNLM"/>
    </source>
</evidence>
<dbReference type="Proteomes" id="UP000823913">
    <property type="component" value="Unassembled WGS sequence"/>
</dbReference>
<sequence>MENIKTDGEIVAEIYRNAQIALTSISDILPEIDDEAIRKEILSEHEEYERICAEAALLAKRMGAEVKEPSPVKKAMMWSAIKMNAATDNSRSNIAQMMIRGTVTGITSLKTTMTEGEHVMGEEVKTLLKELITLEENFEEKLKKYL</sequence>
<evidence type="ECO:0000313" key="1">
    <source>
        <dbReference type="EMBL" id="HIR66696.1"/>
    </source>
</evidence>
<dbReference type="AlphaFoldDB" id="A0A9D1J8V2"/>
<reference evidence="1" key="1">
    <citation type="submission" date="2020-10" db="EMBL/GenBank/DDBJ databases">
        <authorList>
            <person name="Gilroy R."/>
        </authorList>
    </citation>
    <scope>NUCLEOTIDE SEQUENCE</scope>
    <source>
        <strain evidence="1">ChiW16-3235</strain>
    </source>
</reference>
<name>A0A9D1J8V2_9FIRM</name>
<protein>
    <recommendedName>
        <fullName evidence="3">DUF2383 domain-containing protein</fullName>
    </recommendedName>
</protein>
<accession>A0A9D1J8V2</accession>
<reference evidence="1" key="2">
    <citation type="journal article" date="2021" name="PeerJ">
        <title>Extensive microbial diversity within the chicken gut microbiome revealed by metagenomics and culture.</title>
        <authorList>
            <person name="Gilroy R."/>
            <person name="Ravi A."/>
            <person name="Getino M."/>
            <person name="Pursley I."/>
            <person name="Horton D.L."/>
            <person name="Alikhan N.F."/>
            <person name="Baker D."/>
            <person name="Gharbi K."/>
            <person name="Hall N."/>
            <person name="Watson M."/>
            <person name="Adriaenssens E.M."/>
            <person name="Foster-Nyarko E."/>
            <person name="Jarju S."/>
            <person name="Secka A."/>
            <person name="Antonio M."/>
            <person name="Oren A."/>
            <person name="Chaudhuri R.R."/>
            <person name="La Ragione R."/>
            <person name="Hildebrand F."/>
            <person name="Pallen M.J."/>
        </authorList>
    </citation>
    <scope>NUCLEOTIDE SEQUENCE</scope>
    <source>
        <strain evidence="1">ChiW16-3235</strain>
    </source>
</reference>
<evidence type="ECO:0000313" key="2">
    <source>
        <dbReference type="Proteomes" id="UP000823913"/>
    </source>
</evidence>
<organism evidence="1 2">
    <name type="scientific">Candidatus Coproplasma avicola</name>
    <dbReference type="NCBI Taxonomy" id="2840744"/>
    <lineage>
        <taxon>Bacteria</taxon>
        <taxon>Bacillati</taxon>
        <taxon>Bacillota</taxon>
        <taxon>Clostridia</taxon>
        <taxon>Eubacteriales</taxon>
        <taxon>Candidatus Coproplasma</taxon>
    </lineage>
</organism>
<comment type="caution">
    <text evidence="1">The sequence shown here is derived from an EMBL/GenBank/DDBJ whole genome shotgun (WGS) entry which is preliminary data.</text>
</comment>
<dbReference type="EMBL" id="DVHK01000037">
    <property type="protein sequence ID" value="HIR66696.1"/>
    <property type="molecule type" value="Genomic_DNA"/>
</dbReference>
<proteinExistence type="predicted"/>